<dbReference type="InterPro" id="IPR006091">
    <property type="entry name" value="Acyl-CoA_Oxase/DH_mid-dom"/>
</dbReference>
<gene>
    <name evidence="10" type="ORF">GCM10022261_18880</name>
</gene>
<evidence type="ECO:0000256" key="2">
    <source>
        <dbReference type="ARBA" id="ARBA00009347"/>
    </source>
</evidence>
<dbReference type="SUPFAM" id="SSF47203">
    <property type="entry name" value="Acyl-CoA dehydrogenase C-terminal domain-like"/>
    <property type="match status" value="2"/>
</dbReference>
<proteinExistence type="inferred from homology"/>
<evidence type="ECO:0000313" key="11">
    <source>
        <dbReference type="Proteomes" id="UP001501586"/>
    </source>
</evidence>
<evidence type="ECO:0008006" key="12">
    <source>
        <dbReference type="Google" id="ProtNLM"/>
    </source>
</evidence>
<dbReference type="Pfam" id="PF02771">
    <property type="entry name" value="Acyl-CoA_dh_N"/>
    <property type="match status" value="1"/>
</dbReference>
<evidence type="ECO:0000256" key="4">
    <source>
        <dbReference type="ARBA" id="ARBA00022827"/>
    </source>
</evidence>
<evidence type="ECO:0000256" key="5">
    <source>
        <dbReference type="ARBA" id="ARBA00023002"/>
    </source>
</evidence>
<dbReference type="Pfam" id="PF00441">
    <property type="entry name" value="Acyl-CoA_dh_1"/>
    <property type="match status" value="2"/>
</dbReference>
<comment type="caution">
    <text evidence="10">The sequence shown here is derived from an EMBL/GenBank/DDBJ whole genome shotgun (WGS) entry which is preliminary data.</text>
</comment>
<dbReference type="InterPro" id="IPR013786">
    <property type="entry name" value="AcylCoA_DH/ox_N"/>
</dbReference>
<feature type="domain" description="Acyl-CoA dehydrogenase/oxidase C-terminal" evidence="7">
    <location>
        <begin position="259"/>
        <end position="360"/>
    </location>
</feature>
<evidence type="ECO:0000256" key="1">
    <source>
        <dbReference type="ARBA" id="ARBA00001974"/>
    </source>
</evidence>
<feature type="domain" description="Acyl-CoA dehydrogenase/oxidase C-terminal" evidence="7">
    <location>
        <begin position="480"/>
        <end position="592"/>
    </location>
</feature>
<dbReference type="PANTHER" id="PTHR43292">
    <property type="entry name" value="ACYL-COA DEHYDROGENASE"/>
    <property type="match status" value="1"/>
</dbReference>
<dbReference type="Pfam" id="PF02770">
    <property type="entry name" value="Acyl-CoA_dh_M"/>
    <property type="match status" value="1"/>
</dbReference>
<keyword evidence="4 6" id="KW-0274">FAD</keyword>
<comment type="cofactor">
    <cofactor evidence="1 6">
        <name>FAD</name>
        <dbReference type="ChEBI" id="CHEBI:57692"/>
    </cofactor>
</comment>
<dbReference type="Gene3D" id="1.20.140.10">
    <property type="entry name" value="Butyryl-CoA Dehydrogenase, subunit A, domain 3"/>
    <property type="match status" value="2"/>
</dbReference>
<evidence type="ECO:0000256" key="6">
    <source>
        <dbReference type="RuleBase" id="RU362125"/>
    </source>
</evidence>
<keyword evidence="3 6" id="KW-0285">Flavoprotein</keyword>
<feature type="domain" description="Acyl-CoA dehydrogenase/oxidase N-terminal" evidence="9">
    <location>
        <begin position="4"/>
        <end position="113"/>
    </location>
</feature>
<evidence type="ECO:0000256" key="3">
    <source>
        <dbReference type="ARBA" id="ARBA00022630"/>
    </source>
</evidence>
<dbReference type="Gene3D" id="1.10.540.10">
    <property type="entry name" value="Acyl-CoA dehydrogenase/oxidase, N-terminal domain"/>
    <property type="match status" value="1"/>
</dbReference>
<dbReference type="InterPro" id="IPR037069">
    <property type="entry name" value="AcylCoA_DH/ox_N_sf"/>
</dbReference>
<dbReference type="PROSITE" id="PS00072">
    <property type="entry name" value="ACYL_COA_DH_1"/>
    <property type="match status" value="1"/>
</dbReference>
<dbReference type="Proteomes" id="UP001501586">
    <property type="component" value="Unassembled WGS sequence"/>
</dbReference>
<dbReference type="RefSeq" id="WP_236866140.1">
    <property type="nucleotide sequence ID" value="NZ_BAABAZ010000006.1"/>
</dbReference>
<dbReference type="InterPro" id="IPR009100">
    <property type="entry name" value="AcylCoA_DH/oxidase_NM_dom_sf"/>
</dbReference>
<dbReference type="InterPro" id="IPR009075">
    <property type="entry name" value="AcylCo_DH/oxidase_C"/>
</dbReference>
<keyword evidence="11" id="KW-1185">Reference proteome</keyword>
<comment type="similarity">
    <text evidence="2 6">Belongs to the acyl-CoA dehydrogenase family.</text>
</comment>
<organism evidence="10 11">
    <name type="scientific">Brevibacterium daeguense</name>
    <dbReference type="NCBI Taxonomy" id="909936"/>
    <lineage>
        <taxon>Bacteria</taxon>
        <taxon>Bacillati</taxon>
        <taxon>Actinomycetota</taxon>
        <taxon>Actinomycetes</taxon>
        <taxon>Micrococcales</taxon>
        <taxon>Brevibacteriaceae</taxon>
        <taxon>Brevibacterium</taxon>
    </lineage>
</organism>
<reference evidence="11" key="1">
    <citation type="journal article" date="2019" name="Int. J. Syst. Evol. Microbiol.">
        <title>The Global Catalogue of Microorganisms (GCM) 10K type strain sequencing project: providing services to taxonomists for standard genome sequencing and annotation.</title>
        <authorList>
            <consortium name="The Broad Institute Genomics Platform"/>
            <consortium name="The Broad Institute Genome Sequencing Center for Infectious Disease"/>
            <person name="Wu L."/>
            <person name="Ma J."/>
        </authorList>
    </citation>
    <scope>NUCLEOTIDE SEQUENCE [LARGE SCALE GENOMIC DNA]</scope>
    <source>
        <strain evidence="11">JCM 17458</strain>
    </source>
</reference>
<dbReference type="InterPro" id="IPR052161">
    <property type="entry name" value="Mycobact_Acyl-CoA_DH"/>
</dbReference>
<evidence type="ECO:0000313" key="10">
    <source>
        <dbReference type="EMBL" id="GAA4284357.1"/>
    </source>
</evidence>
<accession>A0ABP8EK86</accession>
<dbReference type="PANTHER" id="PTHR43292:SF4">
    <property type="entry name" value="ACYL-COA DEHYDROGENASE FADE34"/>
    <property type="match status" value="1"/>
</dbReference>
<dbReference type="InterPro" id="IPR006089">
    <property type="entry name" value="Acyl-CoA_DH_CS"/>
</dbReference>
<dbReference type="Gene3D" id="2.40.110.10">
    <property type="entry name" value="Butyryl-CoA Dehydrogenase, subunit A, domain 2"/>
    <property type="match status" value="1"/>
</dbReference>
<evidence type="ECO:0000259" key="9">
    <source>
        <dbReference type="Pfam" id="PF02771"/>
    </source>
</evidence>
<keyword evidence="5 6" id="KW-0560">Oxidoreductase</keyword>
<dbReference type="InterPro" id="IPR036250">
    <property type="entry name" value="AcylCo_DH-like_C"/>
</dbReference>
<feature type="domain" description="Acyl-CoA oxidase/dehydrogenase middle" evidence="8">
    <location>
        <begin position="119"/>
        <end position="211"/>
    </location>
</feature>
<protein>
    <recommendedName>
        <fullName evidence="12">Acyl-CoA dehydrogenase</fullName>
    </recommendedName>
</protein>
<name>A0ABP8EK86_9MICO</name>
<sequence>MSSNEIRTRIRAFLDERLASGAFAPKVDCWLRSVDHDFSRDLGAAGFLGMTWPTEHGGAGRPNTDRLALTEELLRVGAPVTAHWIAERQIGPAVLRAGTEQLKADILPDIIAGRAVIGLGMSEPEAGSDLASVKTRAVPAEGGWILNGHKIWTTQAHNATAMYILARTSVEDKKHQGLSEFIIDMDSPGIEVSPIVDLAGEHHFNEVRYTDVFIPADRLIGTEGEGWKQVIEQLSFERGGPERALSTWVLMPELLAEEQLRTDEGAQRDLGQMVATLAGLRHMYRRIAAALDAGQAPIRLAAASKYLGNTFEKDLIDVARRLVPCPSEPLAEMIQQALWASPAFGIRGGAEDVLLGIVAKLELPRDLSKADPEPKLADPDAQELIELAARVAGGSLLEVNRTPAGTDRMKAVVEELGWTRVSIPETAGGSGGTLTNAATIVRGLARLGVTAELPEHLLAAHEGNGLAGRARDALAALLDAAVLIGAAEGALALTTRHVIEREQFGAPLATIPAVKTWIARMRMQLDLAIEAFDRALEITGETPEAKAGDAEVAAAFAAKAIAAQAGGLVAAQSHQLHGGIGITAEYPLHHLTQLIWARRDTNTTEHQALVALGSMALAGGEPVIWDVLTDSAPRE</sequence>
<dbReference type="InterPro" id="IPR046373">
    <property type="entry name" value="Acyl-CoA_Oxase/DH_mid-dom_sf"/>
</dbReference>
<evidence type="ECO:0000259" key="7">
    <source>
        <dbReference type="Pfam" id="PF00441"/>
    </source>
</evidence>
<dbReference type="EMBL" id="BAABAZ010000006">
    <property type="protein sequence ID" value="GAA4284357.1"/>
    <property type="molecule type" value="Genomic_DNA"/>
</dbReference>
<evidence type="ECO:0000259" key="8">
    <source>
        <dbReference type="Pfam" id="PF02770"/>
    </source>
</evidence>
<dbReference type="SUPFAM" id="SSF56645">
    <property type="entry name" value="Acyl-CoA dehydrogenase NM domain-like"/>
    <property type="match status" value="1"/>
</dbReference>